<dbReference type="EMBL" id="SMYL01000007">
    <property type="protein sequence ID" value="TDK64457.1"/>
    <property type="molecule type" value="Genomic_DNA"/>
</dbReference>
<dbReference type="InterPro" id="IPR050189">
    <property type="entry name" value="MFS_Efflux_Transporters"/>
</dbReference>
<dbReference type="OrthoDB" id="9814303at2"/>
<dbReference type="RefSeq" id="WP_133329403.1">
    <property type="nucleotide sequence ID" value="NZ_SMYL01000007.1"/>
</dbReference>
<keyword evidence="4 6" id="KW-1133">Transmembrane helix</keyword>
<evidence type="ECO:0000256" key="4">
    <source>
        <dbReference type="ARBA" id="ARBA00022989"/>
    </source>
</evidence>
<dbReference type="InterPro" id="IPR011701">
    <property type="entry name" value="MFS"/>
</dbReference>
<dbReference type="Proteomes" id="UP000294829">
    <property type="component" value="Unassembled WGS sequence"/>
</dbReference>
<dbReference type="GO" id="GO:0005886">
    <property type="term" value="C:plasma membrane"/>
    <property type="evidence" value="ECO:0007669"/>
    <property type="project" value="UniProtKB-SubCell"/>
</dbReference>
<feature type="transmembrane region" description="Helical" evidence="6">
    <location>
        <begin position="222"/>
        <end position="247"/>
    </location>
</feature>
<dbReference type="PROSITE" id="PS50850">
    <property type="entry name" value="MFS"/>
    <property type="match status" value="1"/>
</dbReference>
<dbReference type="PANTHER" id="PTHR43124">
    <property type="entry name" value="PURINE EFFLUX PUMP PBUE"/>
    <property type="match status" value="1"/>
</dbReference>
<evidence type="ECO:0000256" key="2">
    <source>
        <dbReference type="ARBA" id="ARBA00022475"/>
    </source>
</evidence>
<feature type="transmembrane region" description="Helical" evidence="6">
    <location>
        <begin position="12"/>
        <end position="33"/>
    </location>
</feature>
<organism evidence="8 9">
    <name type="scientific">Sapientia aquatica</name>
    <dbReference type="NCBI Taxonomy" id="1549640"/>
    <lineage>
        <taxon>Bacteria</taxon>
        <taxon>Pseudomonadati</taxon>
        <taxon>Pseudomonadota</taxon>
        <taxon>Betaproteobacteria</taxon>
        <taxon>Burkholderiales</taxon>
        <taxon>Oxalobacteraceae</taxon>
        <taxon>Sapientia</taxon>
    </lineage>
</organism>
<proteinExistence type="predicted"/>
<feature type="transmembrane region" description="Helical" evidence="6">
    <location>
        <begin position="143"/>
        <end position="164"/>
    </location>
</feature>
<gene>
    <name evidence="8" type="ORF">E2I14_13500</name>
</gene>
<comment type="caution">
    <text evidence="8">The sequence shown here is derived from an EMBL/GenBank/DDBJ whole genome shotgun (WGS) entry which is preliminary data.</text>
</comment>
<comment type="subcellular location">
    <subcellularLocation>
        <location evidence="1">Cell membrane</location>
        <topology evidence="1">Multi-pass membrane protein</topology>
    </subcellularLocation>
</comment>
<keyword evidence="9" id="KW-1185">Reference proteome</keyword>
<evidence type="ECO:0000256" key="1">
    <source>
        <dbReference type="ARBA" id="ARBA00004651"/>
    </source>
</evidence>
<feature type="transmembrane region" description="Helical" evidence="6">
    <location>
        <begin position="348"/>
        <end position="366"/>
    </location>
</feature>
<dbReference type="InterPro" id="IPR020846">
    <property type="entry name" value="MFS_dom"/>
</dbReference>
<accession>A0A4R5VYE0</accession>
<dbReference type="GO" id="GO:0022857">
    <property type="term" value="F:transmembrane transporter activity"/>
    <property type="evidence" value="ECO:0007669"/>
    <property type="project" value="InterPro"/>
</dbReference>
<dbReference type="Pfam" id="PF07690">
    <property type="entry name" value="MFS_1"/>
    <property type="match status" value="1"/>
</dbReference>
<evidence type="ECO:0000259" key="7">
    <source>
        <dbReference type="PROSITE" id="PS50850"/>
    </source>
</evidence>
<dbReference type="PANTHER" id="PTHR43124:SF3">
    <property type="entry name" value="CHLORAMPHENICOL EFFLUX PUMP RV0191"/>
    <property type="match status" value="1"/>
</dbReference>
<feature type="transmembrane region" description="Helical" evidence="6">
    <location>
        <begin position="170"/>
        <end position="190"/>
    </location>
</feature>
<keyword evidence="2" id="KW-1003">Cell membrane</keyword>
<feature type="transmembrane region" description="Helical" evidence="6">
    <location>
        <begin position="372"/>
        <end position="395"/>
    </location>
</feature>
<dbReference type="InterPro" id="IPR005829">
    <property type="entry name" value="Sugar_transporter_CS"/>
</dbReference>
<name>A0A4R5VYE0_9BURK</name>
<evidence type="ECO:0000313" key="9">
    <source>
        <dbReference type="Proteomes" id="UP000294829"/>
    </source>
</evidence>
<evidence type="ECO:0000256" key="3">
    <source>
        <dbReference type="ARBA" id="ARBA00022692"/>
    </source>
</evidence>
<protein>
    <submittedName>
        <fullName evidence="8">MFS transporter</fullName>
    </submittedName>
</protein>
<feature type="transmembrane region" description="Helical" evidence="6">
    <location>
        <begin position="259"/>
        <end position="277"/>
    </location>
</feature>
<keyword evidence="3 6" id="KW-0812">Transmembrane</keyword>
<dbReference type="AlphaFoldDB" id="A0A4R5VYE0"/>
<feature type="transmembrane region" description="Helical" evidence="6">
    <location>
        <begin position="110"/>
        <end position="131"/>
    </location>
</feature>
<evidence type="ECO:0000256" key="5">
    <source>
        <dbReference type="ARBA" id="ARBA00023136"/>
    </source>
</evidence>
<feature type="transmembrane region" description="Helical" evidence="6">
    <location>
        <begin position="315"/>
        <end position="336"/>
    </location>
</feature>
<dbReference type="PROSITE" id="PS00216">
    <property type="entry name" value="SUGAR_TRANSPORT_1"/>
    <property type="match status" value="1"/>
</dbReference>
<evidence type="ECO:0000313" key="8">
    <source>
        <dbReference type="EMBL" id="TDK64457.1"/>
    </source>
</evidence>
<sequence>MPSSHFTKITQLNRNTLLFPLALVLFEFAVYIANDMAQPAMLMVTQEFSVSASWVPMSMTAFLIGGAGLSWLTGPLSDRIGRRKVLLGGVLYFLLACLATYFVHTIETFMALRVLQGIGLCFINAVGYATVQEAFDEKNAIKVTALMANVALLAPMAGPLAGAALIQLAPWRSCFLFIASISFIALIGLWRKMPETVNLATPKPPFSALFKDYVQLFTHGRFVLAALSVSFISLPLIGWIAMSPVLLVNDFGLSLMEYGLWQLPIFGSLVVGNLILIRLTDRWPLGRSVLLSFWFIGLGLIIALLGLMLPFKSPVFLVAGISLTAFAEGLAMAVLNRFTLMASPMPKGIVAAGMSMLAMACFALGIEVMRLAYIAWGLNGFTLALVALSCCYIALCRPRIKHEMQLRAAQASHN</sequence>
<feature type="domain" description="Major facilitator superfamily (MFS) profile" evidence="7">
    <location>
        <begin position="15"/>
        <end position="401"/>
    </location>
</feature>
<dbReference type="SUPFAM" id="SSF103473">
    <property type="entry name" value="MFS general substrate transporter"/>
    <property type="match status" value="1"/>
</dbReference>
<dbReference type="InterPro" id="IPR036259">
    <property type="entry name" value="MFS_trans_sf"/>
</dbReference>
<reference evidence="8 9" key="1">
    <citation type="submission" date="2019-03" db="EMBL/GenBank/DDBJ databases">
        <title>Sapientia aquatica gen. nov., sp. nov., isolated from a crater lake.</title>
        <authorList>
            <person name="Felfoldi T."/>
            <person name="Szabo A."/>
            <person name="Toth E."/>
            <person name="Schumann P."/>
            <person name="Keki Z."/>
            <person name="Marialigeti K."/>
            <person name="Mathe I."/>
        </authorList>
    </citation>
    <scope>NUCLEOTIDE SEQUENCE [LARGE SCALE GENOMIC DNA]</scope>
    <source>
        <strain evidence="8 9">SA-152</strain>
    </source>
</reference>
<feature type="transmembrane region" description="Helical" evidence="6">
    <location>
        <begin position="53"/>
        <end position="73"/>
    </location>
</feature>
<keyword evidence="5 6" id="KW-0472">Membrane</keyword>
<feature type="transmembrane region" description="Helical" evidence="6">
    <location>
        <begin position="289"/>
        <end position="309"/>
    </location>
</feature>
<feature type="transmembrane region" description="Helical" evidence="6">
    <location>
        <begin position="85"/>
        <end position="104"/>
    </location>
</feature>
<evidence type="ECO:0000256" key="6">
    <source>
        <dbReference type="SAM" id="Phobius"/>
    </source>
</evidence>
<dbReference type="Gene3D" id="1.20.1720.10">
    <property type="entry name" value="Multidrug resistance protein D"/>
    <property type="match status" value="1"/>
</dbReference>